<reference evidence="4" key="1">
    <citation type="submission" date="2020-12" db="UniProtKB">
        <authorList>
            <consortium name="WormBaseParasite"/>
        </authorList>
    </citation>
    <scope>IDENTIFICATION</scope>
    <source>
        <strain evidence="4">MHco3</strain>
    </source>
</reference>
<evidence type="ECO:0000259" key="1">
    <source>
        <dbReference type="Pfam" id="PF00078"/>
    </source>
</evidence>
<dbReference type="InterPro" id="IPR000477">
    <property type="entry name" value="RT_dom"/>
</dbReference>
<evidence type="ECO:0000313" key="4">
    <source>
        <dbReference type="WBParaSite" id="HCON_00085530-00001"/>
    </source>
</evidence>
<organism evidence="3 4">
    <name type="scientific">Haemonchus contortus</name>
    <name type="common">Barber pole worm</name>
    <dbReference type="NCBI Taxonomy" id="6289"/>
    <lineage>
        <taxon>Eukaryota</taxon>
        <taxon>Metazoa</taxon>
        <taxon>Ecdysozoa</taxon>
        <taxon>Nematoda</taxon>
        <taxon>Chromadorea</taxon>
        <taxon>Rhabditida</taxon>
        <taxon>Rhabditina</taxon>
        <taxon>Rhabditomorpha</taxon>
        <taxon>Strongyloidea</taxon>
        <taxon>Trichostrongylidae</taxon>
        <taxon>Haemonchus</taxon>
    </lineage>
</organism>
<name>A0A7I4YCS5_HAECO</name>
<dbReference type="OMA" id="MAMGHNT"/>
<protein>
    <submittedName>
        <fullName evidence="4">Reverse transcriptase domain-containing protein</fullName>
    </submittedName>
</protein>
<accession>A0A7I4YCS5</accession>
<keyword evidence="3" id="KW-1185">Reference proteome</keyword>
<evidence type="ECO:0000313" key="3">
    <source>
        <dbReference type="Proteomes" id="UP000025227"/>
    </source>
</evidence>
<evidence type="ECO:0000259" key="2">
    <source>
        <dbReference type="Pfam" id="PF26215"/>
    </source>
</evidence>
<dbReference type="Pfam" id="PF26215">
    <property type="entry name" value="HTH_animal"/>
    <property type="match status" value="1"/>
</dbReference>
<dbReference type="InterPro" id="IPR058912">
    <property type="entry name" value="HTH_animal"/>
</dbReference>
<dbReference type="PANTHER" id="PTHR21301">
    <property type="entry name" value="REVERSE TRANSCRIPTASE"/>
    <property type="match status" value="1"/>
</dbReference>
<dbReference type="OrthoDB" id="5988153at2759"/>
<sequence length="188" mass="21642">MTLIKECLNCNIFKWSGHYFSRKPGLALGQRLAPVLAICFMSRIESPVTVHMPIIYCRYIDDCCVITSTQQEMDVLFDILNRPSQHIRFTREVPHEGWLPYLNTQMKISGGRYHVKWCRESSSKYILLHAKSAHPEAVKRAIVRNMYRTATGVCTGKVEREESRKLACEIANLNGYGQHRWSGSKAYS</sequence>
<feature type="domain" description="Reverse transcriptase" evidence="1">
    <location>
        <begin position="3"/>
        <end position="81"/>
    </location>
</feature>
<dbReference type="AlphaFoldDB" id="A0A7I4YCS5"/>
<dbReference type="Proteomes" id="UP000025227">
    <property type="component" value="Unplaced"/>
</dbReference>
<feature type="domain" description="Helix-turn-helix" evidence="2">
    <location>
        <begin position="126"/>
        <end position="176"/>
    </location>
</feature>
<dbReference type="WBParaSite" id="HCON_00085530-00001">
    <property type="protein sequence ID" value="HCON_00085530-00001"/>
    <property type="gene ID" value="HCON_00085530"/>
</dbReference>
<dbReference type="Pfam" id="PF00078">
    <property type="entry name" value="RVT_1"/>
    <property type="match status" value="1"/>
</dbReference>
<dbReference type="PANTHER" id="PTHR21301:SF10">
    <property type="entry name" value="REVERSE TRANSCRIPTASE DOMAIN-CONTAINING PROTEIN"/>
    <property type="match status" value="1"/>
</dbReference>
<proteinExistence type="predicted"/>